<gene>
    <name evidence="4" type="ORF">RRG08_014410</name>
</gene>
<evidence type="ECO:0000259" key="3">
    <source>
        <dbReference type="PROSITE" id="PS50853"/>
    </source>
</evidence>
<reference evidence="4" key="1">
    <citation type="journal article" date="2023" name="G3 (Bethesda)">
        <title>A reference genome for the long-term kleptoplast-retaining sea slug Elysia crispata morphotype clarki.</title>
        <authorList>
            <person name="Eastman K.E."/>
            <person name="Pendleton A.L."/>
            <person name="Shaikh M.A."/>
            <person name="Suttiyut T."/>
            <person name="Ogas R."/>
            <person name="Tomko P."/>
            <person name="Gavelis G."/>
            <person name="Widhalm J.R."/>
            <person name="Wisecaver J.H."/>
        </authorList>
    </citation>
    <scope>NUCLEOTIDE SEQUENCE</scope>
    <source>
        <strain evidence="4">ECLA1</strain>
    </source>
</reference>
<comment type="caution">
    <text evidence="4">The sequence shown here is derived from an EMBL/GenBank/DDBJ whole genome shotgun (WGS) entry which is preliminary data.</text>
</comment>
<keyword evidence="1" id="KW-0677">Repeat</keyword>
<dbReference type="PANTHER" id="PTHR46708">
    <property type="entry name" value="TENASCIN"/>
    <property type="match status" value="1"/>
</dbReference>
<accession>A0AAE0YVA2</accession>
<feature type="signal peptide" evidence="2">
    <location>
        <begin position="1"/>
        <end position="22"/>
    </location>
</feature>
<dbReference type="InterPro" id="IPR050991">
    <property type="entry name" value="ECM_Regulatory_Proteins"/>
</dbReference>
<feature type="domain" description="Fibronectin type-III" evidence="3">
    <location>
        <begin position="303"/>
        <end position="396"/>
    </location>
</feature>
<dbReference type="SUPFAM" id="SSF49265">
    <property type="entry name" value="Fibronectin type III"/>
    <property type="match status" value="2"/>
</dbReference>
<evidence type="ECO:0000313" key="5">
    <source>
        <dbReference type="Proteomes" id="UP001283361"/>
    </source>
</evidence>
<dbReference type="InterPro" id="IPR003961">
    <property type="entry name" value="FN3_dom"/>
</dbReference>
<evidence type="ECO:0000256" key="2">
    <source>
        <dbReference type="SAM" id="SignalP"/>
    </source>
</evidence>
<dbReference type="PANTHER" id="PTHR46708:SF2">
    <property type="entry name" value="FIBRONECTIN TYPE-III DOMAIN-CONTAINING PROTEIN"/>
    <property type="match status" value="1"/>
</dbReference>
<name>A0AAE0YVA2_9GAST</name>
<protein>
    <recommendedName>
        <fullName evidence="3">Fibronectin type-III domain-containing protein</fullName>
    </recommendedName>
</protein>
<sequence length="748" mass="82335">MVRISSLAFLGILSLCFSYTLGEEGKFYAQEGDFAKIIFVVRGSSTGVKCEYPGRPHLTSKARSARTSIGANVVITNVQMEDAGPLICYSSTASESIELVVYNETSEVQDIQAEAVSGNQISLSWSAPLKYPELVIKYFIIIYDQDLNKIITTERIQPISDTGFEKHVVDKVSPGPCKIVISAYYKTGQSNRDTRGPQTSYYITEQLWSGPELSIRAAAIASGTVLVSLEVLDSENVTDLQTSYSDGSSKNWTDFEMDTNERFAILNDLEPQATYFFKAKAVLRLGVREVVTHVVTPRSATPAPSNVVIQLDDDSSFGVMWKQESSSSVKGYTVTVEEQQADKSYRIHTEKTTTAQDVIVGEISTDLQYRVTVRNFDLNGLGASSEAVLFPDVPETATPAECPTPAPDFEPLVDPIAPEETVPTEQSDTSYSLDVRVVKQTPTRLRIMWFLPRGDLDKVDRFQIVFTSNAGRKLIDSKLRKNQRSISLRPVSPNTSYTLTVKALDAAGNVLVTQDVPVAPDSSEGDSSEPELLVDVSEIRDKQARLAWSLKNVDSSELKSIRLSVHKDGPDGPQVLKRTLSSDKQTILLAKLPARSVFYILVETIGQDDEPFLSSALTLVTPGAGEIGEPVSGSPLPTKPAFTKAVGQLKIISVRLRGEKATVTWEDDGLPIPRELTKDVRVIVQWAEISNGEEGTRYTDISDLGATSFEITGLKRYSEYSVRAKYFSDIPGVEKIIWSIPRKGREMV</sequence>
<dbReference type="CDD" id="cd00063">
    <property type="entry name" value="FN3"/>
    <property type="match status" value="3"/>
</dbReference>
<dbReference type="Proteomes" id="UP001283361">
    <property type="component" value="Unassembled WGS sequence"/>
</dbReference>
<dbReference type="AlphaFoldDB" id="A0AAE0YVA2"/>
<dbReference type="Pfam" id="PF00041">
    <property type="entry name" value="fn3"/>
    <property type="match status" value="1"/>
</dbReference>
<feature type="chain" id="PRO_5042090910" description="Fibronectin type-III domain-containing protein" evidence="2">
    <location>
        <begin position="23"/>
        <end position="748"/>
    </location>
</feature>
<evidence type="ECO:0000313" key="4">
    <source>
        <dbReference type="EMBL" id="KAK3757854.1"/>
    </source>
</evidence>
<keyword evidence="2" id="KW-0732">Signal</keyword>
<dbReference type="InterPro" id="IPR013783">
    <property type="entry name" value="Ig-like_fold"/>
</dbReference>
<organism evidence="4 5">
    <name type="scientific">Elysia crispata</name>
    <name type="common">lettuce slug</name>
    <dbReference type="NCBI Taxonomy" id="231223"/>
    <lineage>
        <taxon>Eukaryota</taxon>
        <taxon>Metazoa</taxon>
        <taxon>Spiralia</taxon>
        <taxon>Lophotrochozoa</taxon>
        <taxon>Mollusca</taxon>
        <taxon>Gastropoda</taxon>
        <taxon>Heterobranchia</taxon>
        <taxon>Euthyneura</taxon>
        <taxon>Panpulmonata</taxon>
        <taxon>Sacoglossa</taxon>
        <taxon>Placobranchoidea</taxon>
        <taxon>Plakobranchidae</taxon>
        <taxon>Elysia</taxon>
    </lineage>
</organism>
<dbReference type="Gene3D" id="2.60.40.10">
    <property type="entry name" value="Immunoglobulins"/>
    <property type="match status" value="3"/>
</dbReference>
<dbReference type="PROSITE" id="PS50853">
    <property type="entry name" value="FN3"/>
    <property type="match status" value="1"/>
</dbReference>
<keyword evidence="5" id="KW-1185">Reference proteome</keyword>
<proteinExistence type="predicted"/>
<dbReference type="InterPro" id="IPR036116">
    <property type="entry name" value="FN3_sf"/>
</dbReference>
<evidence type="ECO:0000256" key="1">
    <source>
        <dbReference type="ARBA" id="ARBA00022737"/>
    </source>
</evidence>
<dbReference type="SMART" id="SM00060">
    <property type="entry name" value="FN3"/>
    <property type="match status" value="5"/>
</dbReference>
<dbReference type="EMBL" id="JAWDGP010005317">
    <property type="protein sequence ID" value="KAK3757854.1"/>
    <property type="molecule type" value="Genomic_DNA"/>
</dbReference>